<evidence type="ECO:0000313" key="2">
    <source>
        <dbReference type="EMBL" id="STC76752.1"/>
    </source>
</evidence>
<dbReference type="InterPro" id="IPR002502">
    <property type="entry name" value="Amidase_domain"/>
</dbReference>
<evidence type="ECO:0000313" key="3">
    <source>
        <dbReference type="Proteomes" id="UP000254287"/>
    </source>
</evidence>
<feature type="domain" description="N-acetylmuramoyl-L-alanine amidase" evidence="1">
    <location>
        <begin position="14"/>
        <end position="156"/>
    </location>
</feature>
<proteinExistence type="predicted"/>
<dbReference type="SUPFAM" id="SSF55846">
    <property type="entry name" value="N-acetylmuramoyl-L-alanine amidase-like"/>
    <property type="match status" value="1"/>
</dbReference>
<evidence type="ECO:0000259" key="1">
    <source>
        <dbReference type="SMART" id="SM00644"/>
    </source>
</evidence>
<dbReference type="GO" id="GO:0009253">
    <property type="term" value="P:peptidoglycan catabolic process"/>
    <property type="evidence" value="ECO:0007669"/>
    <property type="project" value="InterPro"/>
</dbReference>
<dbReference type="GO" id="GO:0008745">
    <property type="term" value="F:N-acetylmuramoyl-L-alanine amidase activity"/>
    <property type="evidence" value="ECO:0007669"/>
    <property type="project" value="InterPro"/>
</dbReference>
<dbReference type="AlphaFoldDB" id="A0A376CXG6"/>
<dbReference type="Proteomes" id="UP000254287">
    <property type="component" value="Unassembled WGS sequence"/>
</dbReference>
<dbReference type="Gene3D" id="3.40.80.10">
    <property type="entry name" value="Peptidoglycan recognition protein-like"/>
    <property type="match status" value="1"/>
</dbReference>
<dbReference type="Pfam" id="PF01510">
    <property type="entry name" value="Amidase_2"/>
    <property type="match status" value="1"/>
</dbReference>
<name>A0A376CXG6_9CORY</name>
<dbReference type="InterPro" id="IPR036505">
    <property type="entry name" value="Amidase/PGRP_sf"/>
</dbReference>
<dbReference type="EMBL" id="UFXP01000001">
    <property type="protein sequence ID" value="STC76752.1"/>
    <property type="molecule type" value="Genomic_DNA"/>
</dbReference>
<reference evidence="2 3" key="1">
    <citation type="submission" date="2018-06" db="EMBL/GenBank/DDBJ databases">
        <authorList>
            <consortium name="Pathogen Informatics"/>
            <person name="Doyle S."/>
        </authorList>
    </citation>
    <scope>NUCLEOTIDE SEQUENCE [LARGE SCALE GENOMIC DNA]</scope>
    <source>
        <strain evidence="2 3">NCTC10289</strain>
    </source>
</reference>
<sequence>MTTPYYDIDWSNKFPFGGPRRLPIRGICIHTTESPTGTPAENVAQYQLNSRTGSYHCLVDSKGWILRENTDDWTTWSTGNKGNDILLHLSFVTYASNTREQWLKLERMLRRGAAVVAYWCKTHNIPAKSVNAHGLPGITSHDATRVWGGTDHTDPGKNFPWDVFIQYVKEAMAGKHAKKEEAPAAAPADKLAKDIATIKHELTHRFDSRYDLDELRRGSIGVNQVYKDTLVGYVLNTDRKVEDIHKNKLPAIYDLLEEILKELRNA</sequence>
<dbReference type="CDD" id="cd06583">
    <property type="entry name" value="PGRP"/>
    <property type="match status" value="1"/>
</dbReference>
<dbReference type="SMART" id="SM00644">
    <property type="entry name" value="Ami_2"/>
    <property type="match status" value="1"/>
</dbReference>
<dbReference type="RefSeq" id="WP_115021621.1">
    <property type="nucleotide sequence ID" value="NZ_CP069533.1"/>
</dbReference>
<accession>A0A376CXG6</accession>
<gene>
    <name evidence="2" type="ORF">NCTC10289_01055</name>
</gene>
<organism evidence="2 3">
    <name type="scientific">Corynebacterium minutissimum</name>
    <dbReference type="NCBI Taxonomy" id="38301"/>
    <lineage>
        <taxon>Bacteria</taxon>
        <taxon>Bacillati</taxon>
        <taxon>Actinomycetota</taxon>
        <taxon>Actinomycetes</taxon>
        <taxon>Mycobacteriales</taxon>
        <taxon>Corynebacteriaceae</taxon>
        <taxon>Corynebacterium</taxon>
    </lineage>
</organism>
<protein>
    <submittedName>
        <fullName evidence="2">N-acetylmuramoyl-L-alanine amidase</fullName>
    </submittedName>
</protein>